<dbReference type="GO" id="GO:0003964">
    <property type="term" value="F:RNA-directed DNA polymerase activity"/>
    <property type="evidence" value="ECO:0007669"/>
    <property type="project" value="UniProtKB-EC"/>
</dbReference>
<dbReference type="InterPro" id="IPR043502">
    <property type="entry name" value="DNA/RNA_pol_sf"/>
</dbReference>
<protein>
    <recommendedName>
        <fullName evidence="1">RNA-directed DNA polymerase</fullName>
        <ecNumber evidence="1">2.7.7.49</ecNumber>
    </recommendedName>
</protein>
<name>A0AAW1M877_POPJA</name>
<dbReference type="CDD" id="cd09274">
    <property type="entry name" value="RNase_HI_RT_Ty3"/>
    <property type="match status" value="1"/>
</dbReference>
<dbReference type="PANTHER" id="PTHR37984:SF5">
    <property type="entry name" value="PROTEIN NYNRIN-LIKE"/>
    <property type="match status" value="1"/>
</dbReference>
<dbReference type="Pfam" id="PF17921">
    <property type="entry name" value="Integrase_H2C2"/>
    <property type="match status" value="1"/>
</dbReference>
<dbReference type="PANTHER" id="PTHR37984">
    <property type="entry name" value="PROTEIN CBG26694"/>
    <property type="match status" value="1"/>
</dbReference>
<evidence type="ECO:0000259" key="8">
    <source>
        <dbReference type="PROSITE" id="PS50994"/>
    </source>
</evidence>
<keyword evidence="6" id="KW-0479">Metal-binding</keyword>
<dbReference type="FunFam" id="1.10.340.70:FF:000001">
    <property type="entry name" value="Retrovirus-related Pol polyprotein from transposon gypsy-like Protein"/>
    <property type="match status" value="1"/>
</dbReference>
<evidence type="ECO:0000313" key="9">
    <source>
        <dbReference type="EMBL" id="KAK9744424.1"/>
    </source>
</evidence>
<dbReference type="Gene3D" id="3.10.10.10">
    <property type="entry name" value="HIV Type 1 Reverse Transcriptase, subunit A, domain 1"/>
    <property type="match status" value="1"/>
</dbReference>
<dbReference type="PROSITE" id="PS50994">
    <property type="entry name" value="INTEGRASE"/>
    <property type="match status" value="1"/>
</dbReference>
<dbReference type="EC" id="2.7.7.49" evidence="1"/>
<reference evidence="9 10" key="1">
    <citation type="journal article" date="2024" name="BMC Genomics">
        <title>De novo assembly and annotation of Popillia japonica's genome with initial clues to its potential as an invasive pest.</title>
        <authorList>
            <person name="Cucini C."/>
            <person name="Boschi S."/>
            <person name="Funari R."/>
            <person name="Cardaioli E."/>
            <person name="Iannotti N."/>
            <person name="Marturano G."/>
            <person name="Paoli F."/>
            <person name="Bruttini M."/>
            <person name="Carapelli A."/>
            <person name="Frati F."/>
            <person name="Nardi F."/>
        </authorList>
    </citation>
    <scope>NUCLEOTIDE SEQUENCE [LARGE SCALE GENOMIC DNA]</scope>
    <source>
        <strain evidence="9">DMR45628</strain>
    </source>
</reference>
<dbReference type="SUPFAM" id="SSF57756">
    <property type="entry name" value="Retrovirus zinc finger-like domains"/>
    <property type="match status" value="1"/>
</dbReference>
<dbReference type="InterPro" id="IPR050951">
    <property type="entry name" value="Retrovirus_Pol_polyprotein"/>
</dbReference>
<dbReference type="SUPFAM" id="SSF53098">
    <property type="entry name" value="Ribonuclease H-like"/>
    <property type="match status" value="1"/>
</dbReference>
<dbReference type="GO" id="GO:0004190">
    <property type="term" value="F:aspartic-type endopeptidase activity"/>
    <property type="evidence" value="ECO:0007669"/>
    <property type="project" value="UniProtKB-KW"/>
</dbReference>
<dbReference type="EMBL" id="JASPKY010000058">
    <property type="protein sequence ID" value="KAK9744424.1"/>
    <property type="molecule type" value="Genomic_DNA"/>
</dbReference>
<keyword evidence="4" id="KW-0238">DNA-binding</keyword>
<dbReference type="FunFam" id="3.30.70.270:FF:000023">
    <property type="entry name" value="Pol"/>
    <property type="match status" value="1"/>
</dbReference>
<evidence type="ECO:0000256" key="4">
    <source>
        <dbReference type="ARBA" id="ARBA00023125"/>
    </source>
</evidence>
<accession>A0AAW1M877</accession>
<evidence type="ECO:0000256" key="1">
    <source>
        <dbReference type="ARBA" id="ARBA00012493"/>
    </source>
</evidence>
<dbReference type="Gene3D" id="1.10.340.70">
    <property type="match status" value="1"/>
</dbReference>
<dbReference type="InterPro" id="IPR001584">
    <property type="entry name" value="Integrase_cat-core"/>
</dbReference>
<dbReference type="GO" id="GO:0015074">
    <property type="term" value="P:DNA integration"/>
    <property type="evidence" value="ECO:0007669"/>
    <property type="project" value="InterPro"/>
</dbReference>
<dbReference type="GO" id="GO:0003677">
    <property type="term" value="F:DNA binding"/>
    <property type="evidence" value="ECO:0007669"/>
    <property type="project" value="UniProtKB-KW"/>
</dbReference>
<evidence type="ECO:0000259" key="7">
    <source>
        <dbReference type="PROSITE" id="PS50158"/>
    </source>
</evidence>
<sequence>MSTENINQSQEGVQGVQYVLATGNTHRYFQNVEHVLPDYDPVKNVISISEWIHKIESYAELYDWDDIAIRHYGLSKLNGVAKTWRDSITKQPACWADWCELLRKNFAFEDDCLTLRLAAQNYKWRYGQDIVEKTQANRTEAERLQESINSNRLLALSAEVKESKPDRGGEITREHKLKQITCFKCRGQGHYARSCPGKKKEETDSSHNYELCIEGGMREGRAIPRCVIQTDCEGKSILPILNISGSNLEVRKGQKITRGGICEESKYGREGSEQEKNRQVNTQNITIKDVNTELSDTDATKLLNTLNEYKDVIARDMYELGVTGKIKMKIDLTSDKPIYYKPYRLSYHERKQVQEIVDELKEADIIEDSTSPYASPCLLVKKKTGDHSTFSAIAPGRLKLNSIVHFPQPKDVRSVRSFVGLASYFRRFVKDFAITISPLTNLLKKGSEFHWTKAQEDAFTEIKRELSSEPILAIYNPHAKTELHTDASQVGLSGILYQEQTDGRLHPISYYSRKTTIEESRYHSYELEALAIVNSVERLQQFAIPLAPNRNSFCNSHRLQQFAIPLAPILHAMNKRDLSPRIGRWFVKLSEYNYTIEYHAGSINTVADALSRYPIEEGKETEIVGLPILHIKVTTDWIAALQRNCEEIIAVRDKLEEGDAATHQKFTLINGRVYRCTKGKFRLYVPTDLRLELIIDTHKSLTHMGIEKTLLRLKESYYFPKMRAAVESYVNRCINCLYYKTPRGKQPGYLHPLDKGSIPFECVHVDHLGPFIKSISGRQYVIVLEDGYNRGTAFTAQIFEQFCDDHNIQHIKTASATPRANGQVERANSMILSCLATSTETYEGQDWCSTLFDIQWAINNSIHKVTKRSPAGIIFTYKVTKRSPAGIIFTYKVRGTRENPLTAEMNELNSATISDEEEKSVEQLLEENRVKMKNRYDKHTYEIVKVLPGDRYLVQDIEVKSSFLNKNGPKNTSDIGSVDAERMIVGNVEDRTSPLHQT</sequence>
<dbReference type="GO" id="GO:0008270">
    <property type="term" value="F:zinc ion binding"/>
    <property type="evidence" value="ECO:0007669"/>
    <property type="project" value="UniProtKB-KW"/>
</dbReference>
<dbReference type="InterPro" id="IPR041588">
    <property type="entry name" value="Integrase_H2C2"/>
</dbReference>
<evidence type="ECO:0000256" key="6">
    <source>
        <dbReference type="PROSITE-ProRule" id="PRU00047"/>
    </source>
</evidence>
<keyword evidence="3" id="KW-0378">Hydrolase</keyword>
<evidence type="ECO:0000256" key="2">
    <source>
        <dbReference type="ARBA" id="ARBA00022670"/>
    </source>
</evidence>
<proteinExistence type="predicted"/>
<dbReference type="Pfam" id="PF17919">
    <property type="entry name" value="RT_RNaseH_2"/>
    <property type="match status" value="1"/>
</dbReference>
<keyword evidence="6" id="KW-0862">Zinc</keyword>
<feature type="domain" description="CCHC-type" evidence="7">
    <location>
        <begin position="182"/>
        <end position="196"/>
    </location>
</feature>
<evidence type="ECO:0000313" key="10">
    <source>
        <dbReference type="Proteomes" id="UP001458880"/>
    </source>
</evidence>
<dbReference type="InterPro" id="IPR036397">
    <property type="entry name" value="RNaseH_sf"/>
</dbReference>
<keyword evidence="3" id="KW-0064">Aspartyl protease</keyword>
<dbReference type="InterPro" id="IPR043128">
    <property type="entry name" value="Rev_trsase/Diguanyl_cyclase"/>
</dbReference>
<dbReference type="AlphaFoldDB" id="A0AAW1M877"/>
<dbReference type="InterPro" id="IPR036875">
    <property type="entry name" value="Znf_CCHC_sf"/>
</dbReference>
<dbReference type="InterPro" id="IPR012337">
    <property type="entry name" value="RNaseH-like_sf"/>
</dbReference>
<dbReference type="GO" id="GO:0042575">
    <property type="term" value="C:DNA polymerase complex"/>
    <property type="evidence" value="ECO:0007669"/>
    <property type="project" value="UniProtKB-ARBA"/>
</dbReference>
<gene>
    <name evidence="9" type="ORF">QE152_g7765</name>
</gene>
<organism evidence="9 10">
    <name type="scientific">Popillia japonica</name>
    <name type="common">Japanese beetle</name>
    <dbReference type="NCBI Taxonomy" id="7064"/>
    <lineage>
        <taxon>Eukaryota</taxon>
        <taxon>Metazoa</taxon>
        <taxon>Ecdysozoa</taxon>
        <taxon>Arthropoda</taxon>
        <taxon>Hexapoda</taxon>
        <taxon>Insecta</taxon>
        <taxon>Pterygota</taxon>
        <taxon>Neoptera</taxon>
        <taxon>Endopterygota</taxon>
        <taxon>Coleoptera</taxon>
        <taxon>Polyphaga</taxon>
        <taxon>Scarabaeiformia</taxon>
        <taxon>Scarabaeidae</taxon>
        <taxon>Rutelinae</taxon>
        <taxon>Popillia</taxon>
    </lineage>
</organism>
<dbReference type="InterPro" id="IPR041577">
    <property type="entry name" value="RT_RNaseH_2"/>
</dbReference>
<comment type="caution">
    <text evidence="9">The sequence shown here is derived from an EMBL/GenBank/DDBJ whole genome shotgun (WGS) entry which is preliminary data.</text>
</comment>
<dbReference type="Gene3D" id="4.10.60.10">
    <property type="entry name" value="Zinc finger, CCHC-type"/>
    <property type="match status" value="1"/>
</dbReference>
<evidence type="ECO:0000256" key="5">
    <source>
        <dbReference type="ARBA" id="ARBA00023268"/>
    </source>
</evidence>
<keyword evidence="2" id="KW-0645">Protease</keyword>
<feature type="domain" description="Integrase catalytic" evidence="8">
    <location>
        <begin position="789"/>
        <end position="878"/>
    </location>
</feature>
<dbReference type="Gene3D" id="3.30.420.10">
    <property type="entry name" value="Ribonuclease H-like superfamily/Ribonuclease H"/>
    <property type="match status" value="1"/>
</dbReference>
<dbReference type="Proteomes" id="UP001458880">
    <property type="component" value="Unassembled WGS sequence"/>
</dbReference>
<evidence type="ECO:0000256" key="3">
    <source>
        <dbReference type="ARBA" id="ARBA00022750"/>
    </source>
</evidence>
<dbReference type="PROSITE" id="PS50158">
    <property type="entry name" value="ZF_CCHC"/>
    <property type="match status" value="1"/>
</dbReference>
<dbReference type="SUPFAM" id="SSF56672">
    <property type="entry name" value="DNA/RNA polymerases"/>
    <property type="match status" value="1"/>
</dbReference>
<keyword evidence="6" id="KW-0863">Zinc-finger</keyword>
<dbReference type="GO" id="GO:0006508">
    <property type="term" value="P:proteolysis"/>
    <property type="evidence" value="ECO:0007669"/>
    <property type="project" value="UniProtKB-KW"/>
</dbReference>
<dbReference type="InterPro" id="IPR001878">
    <property type="entry name" value="Znf_CCHC"/>
</dbReference>
<keyword evidence="5" id="KW-0511">Multifunctional enzyme</keyword>
<keyword evidence="10" id="KW-1185">Reference proteome</keyword>
<dbReference type="Gene3D" id="3.30.70.270">
    <property type="match status" value="1"/>
</dbReference>